<evidence type="ECO:0000256" key="1">
    <source>
        <dbReference type="SAM" id="MobiDB-lite"/>
    </source>
</evidence>
<evidence type="ECO:0008006" key="4">
    <source>
        <dbReference type="Google" id="ProtNLM"/>
    </source>
</evidence>
<name>A0AAV8ZJ20_9CUCU</name>
<keyword evidence="3" id="KW-1185">Reference proteome</keyword>
<feature type="compositionally biased region" description="Polar residues" evidence="1">
    <location>
        <begin position="304"/>
        <end position="313"/>
    </location>
</feature>
<reference evidence="2" key="1">
    <citation type="journal article" date="2023" name="Insect Mol. Biol.">
        <title>Genome sequencing provides insights into the evolution of gene families encoding plant cell wall-degrading enzymes in longhorned beetles.</title>
        <authorList>
            <person name="Shin N.R."/>
            <person name="Okamura Y."/>
            <person name="Kirsch R."/>
            <person name="Pauchet Y."/>
        </authorList>
    </citation>
    <scope>NUCLEOTIDE SEQUENCE</scope>
    <source>
        <strain evidence="2">RBIC_L_NR</strain>
    </source>
</reference>
<organism evidence="2 3">
    <name type="scientific">Rhamnusium bicolor</name>
    <dbReference type="NCBI Taxonomy" id="1586634"/>
    <lineage>
        <taxon>Eukaryota</taxon>
        <taxon>Metazoa</taxon>
        <taxon>Ecdysozoa</taxon>
        <taxon>Arthropoda</taxon>
        <taxon>Hexapoda</taxon>
        <taxon>Insecta</taxon>
        <taxon>Pterygota</taxon>
        <taxon>Neoptera</taxon>
        <taxon>Endopterygota</taxon>
        <taxon>Coleoptera</taxon>
        <taxon>Polyphaga</taxon>
        <taxon>Cucujiformia</taxon>
        <taxon>Chrysomeloidea</taxon>
        <taxon>Cerambycidae</taxon>
        <taxon>Lepturinae</taxon>
        <taxon>Rhagiini</taxon>
        <taxon>Rhamnusium</taxon>
    </lineage>
</organism>
<evidence type="ECO:0000313" key="2">
    <source>
        <dbReference type="EMBL" id="KAJ8965032.1"/>
    </source>
</evidence>
<accession>A0AAV8ZJ20</accession>
<comment type="caution">
    <text evidence="2">The sequence shown here is derived from an EMBL/GenBank/DDBJ whole genome shotgun (WGS) entry which is preliminary data.</text>
</comment>
<feature type="compositionally biased region" description="Polar residues" evidence="1">
    <location>
        <begin position="273"/>
        <end position="296"/>
    </location>
</feature>
<dbReference type="AlphaFoldDB" id="A0AAV8ZJ20"/>
<feature type="compositionally biased region" description="Basic and acidic residues" evidence="1">
    <location>
        <begin position="314"/>
        <end position="323"/>
    </location>
</feature>
<dbReference type="Proteomes" id="UP001162156">
    <property type="component" value="Unassembled WGS sequence"/>
</dbReference>
<dbReference type="InterPro" id="IPR051177">
    <property type="entry name" value="CIK-Related_Protein"/>
</dbReference>
<evidence type="ECO:0000313" key="3">
    <source>
        <dbReference type="Proteomes" id="UP001162156"/>
    </source>
</evidence>
<dbReference type="EMBL" id="JANEYF010001281">
    <property type="protein sequence ID" value="KAJ8965032.1"/>
    <property type="molecule type" value="Genomic_DNA"/>
</dbReference>
<dbReference type="PANTHER" id="PTHR12984:SF6">
    <property type="entry name" value="SCY1-LIKE PROTEIN 2"/>
    <property type="match status" value="1"/>
</dbReference>
<sequence length="323" mass="35485">MGILGIYKLALNHKKLGITKEIIASRVLPFLIPLCIENGLTLQQFNALTSLVKEMFQIVENEHRTKLEQLNSVKDEQKVLASTVPVAPISKPVELDKAFTGLGLDNFMSNVSVQEKQNLAQQDSVKSFDNQSLIEPVKIASTSVSQPKELSSSLMDDWTSAPKITSPPSINNSFSNSFAWSRNDNQNITSPSNQDQRFDVNKVSVMSPTAVQNQWGSIVNSPVAGQNNWSNMSQSYSSFQSNSQNFASPNPWTSNQASVTYSRADNSQNWSALDNLLPTNANSNSKVPMNMMSQNEPLIPSPSGKVNNNPSSLSKDDIMDLLS</sequence>
<protein>
    <recommendedName>
        <fullName evidence="4">SCY1-like protein 2</fullName>
    </recommendedName>
</protein>
<feature type="region of interest" description="Disordered" evidence="1">
    <location>
        <begin position="273"/>
        <end position="323"/>
    </location>
</feature>
<proteinExistence type="predicted"/>
<gene>
    <name evidence="2" type="ORF">NQ314_004430</name>
</gene>
<dbReference type="PANTHER" id="PTHR12984">
    <property type="entry name" value="SCY1-RELATED S/T PROTEIN KINASE-LIKE"/>
    <property type="match status" value="1"/>
</dbReference>